<organism evidence="1 2">
    <name type="scientific">Herbaspirillum rubrisubalbicans</name>
    <dbReference type="NCBI Taxonomy" id="80842"/>
    <lineage>
        <taxon>Bacteria</taxon>
        <taxon>Pseudomonadati</taxon>
        <taxon>Pseudomonadota</taxon>
        <taxon>Betaproteobacteria</taxon>
        <taxon>Burkholderiales</taxon>
        <taxon>Oxalobacteraceae</taxon>
        <taxon>Herbaspirillum</taxon>
    </lineage>
</organism>
<dbReference type="RefSeq" id="WP_061789270.1">
    <property type="nucleotide sequence ID" value="NZ_CP024996.1"/>
</dbReference>
<sequence>MSAIPKGAQAIIDARIRGQKPDELILVSLIGPVAEANHTVFVNPNGAYDWRWVIGLQLCLMVNAATRRAARDLLLTIGKNSPSQLHVWNVDQFQGVRVVVLPSPADIEKPRVAWRWAMEFEPWPDFDNENFAWSP</sequence>
<gene>
    <name evidence="1" type="ORF">RC54_03875</name>
</gene>
<name>A0AAD0U4E3_9BURK</name>
<evidence type="ECO:0000313" key="2">
    <source>
        <dbReference type="Proteomes" id="UP000269199"/>
    </source>
</evidence>
<dbReference type="AlphaFoldDB" id="A0AAD0U4E3"/>
<accession>A0AAD0U4E3</accession>
<proteinExistence type="predicted"/>
<evidence type="ECO:0000313" key="1">
    <source>
        <dbReference type="EMBL" id="AYR23008.1"/>
    </source>
</evidence>
<dbReference type="EMBL" id="CP024996">
    <property type="protein sequence ID" value="AYR23008.1"/>
    <property type="molecule type" value="Genomic_DNA"/>
</dbReference>
<reference evidence="1 2" key="1">
    <citation type="submission" date="2017-11" db="EMBL/GenBank/DDBJ databases">
        <title>Complete genome sequence of Herbaspirillum rubrisubalbicans DSM 11543.</title>
        <authorList>
            <person name="Chen M."/>
            <person name="An Q."/>
        </authorList>
    </citation>
    <scope>NUCLEOTIDE SEQUENCE [LARGE SCALE GENOMIC DNA]</scope>
    <source>
        <strain evidence="1 2">DSM 11543</strain>
    </source>
</reference>
<dbReference type="Proteomes" id="UP000269199">
    <property type="component" value="Chromosome"/>
</dbReference>
<protein>
    <submittedName>
        <fullName evidence="1">Uncharacterized protein</fullName>
    </submittedName>
</protein>